<dbReference type="InterPro" id="IPR000843">
    <property type="entry name" value="HTH_LacI"/>
</dbReference>
<evidence type="ECO:0000256" key="2">
    <source>
        <dbReference type="ARBA" id="ARBA00023125"/>
    </source>
</evidence>
<sequence>METTASVTLHDVAREAGVSLATASRALNGSSRKVADSYRERVQAAALKLGYTPNLSAQAVARGRTNTIGLLVGDIADPYFSTIAAGAMAAAAEAGLIVTLAVTGRDAETELEIVRTLRGQRPRALLLAGSRFADAEREAQLTAELQSFTATGGNVVFISQGSLPFASVQLDNFGGAKALGAELGARGYRRVAIVAGPETLITSADRVAGFRAGLAEHGVAVETGHVAHADFSRDGGYDAGGQLVSRGLDGIELVLAASDVMAIGAMSALREAGLEPGRDIGVAGFDDISTARDVTPPLTTVAIPLETVGRIAVERALAEDYDAEASIVTGDVVVRSSTPRSR</sequence>
<dbReference type="PANTHER" id="PTHR30146">
    <property type="entry name" value="LACI-RELATED TRANSCRIPTIONAL REPRESSOR"/>
    <property type="match status" value="1"/>
</dbReference>
<dbReference type="Gene3D" id="3.40.50.2300">
    <property type="match status" value="2"/>
</dbReference>
<dbReference type="GO" id="GO:0000976">
    <property type="term" value="F:transcription cis-regulatory region binding"/>
    <property type="evidence" value="ECO:0007669"/>
    <property type="project" value="TreeGrafter"/>
</dbReference>
<dbReference type="PANTHER" id="PTHR30146:SF109">
    <property type="entry name" value="HTH-TYPE TRANSCRIPTIONAL REGULATOR GALS"/>
    <property type="match status" value="1"/>
</dbReference>
<dbReference type="PROSITE" id="PS50932">
    <property type="entry name" value="HTH_LACI_2"/>
    <property type="match status" value="1"/>
</dbReference>
<dbReference type="Proteomes" id="UP000199183">
    <property type="component" value="Unassembled WGS sequence"/>
</dbReference>
<proteinExistence type="predicted"/>
<keyword evidence="3" id="KW-0804">Transcription</keyword>
<dbReference type="InterPro" id="IPR028082">
    <property type="entry name" value="Peripla_BP_I"/>
</dbReference>
<organism evidence="5 6">
    <name type="scientific">Paramicrobacterium humi</name>
    <dbReference type="NCBI Taxonomy" id="640635"/>
    <lineage>
        <taxon>Bacteria</taxon>
        <taxon>Bacillati</taxon>
        <taxon>Actinomycetota</taxon>
        <taxon>Actinomycetes</taxon>
        <taxon>Micrococcales</taxon>
        <taxon>Microbacteriaceae</taxon>
        <taxon>Paramicrobacterium</taxon>
    </lineage>
</organism>
<feature type="domain" description="HTH lacI-type" evidence="4">
    <location>
        <begin position="7"/>
        <end position="62"/>
    </location>
</feature>
<dbReference type="Gene3D" id="1.10.260.40">
    <property type="entry name" value="lambda repressor-like DNA-binding domains"/>
    <property type="match status" value="1"/>
</dbReference>
<dbReference type="PROSITE" id="PS00356">
    <property type="entry name" value="HTH_LACI_1"/>
    <property type="match status" value="1"/>
</dbReference>
<reference evidence="5 6" key="1">
    <citation type="submission" date="2016-10" db="EMBL/GenBank/DDBJ databases">
        <authorList>
            <person name="de Groot N.N."/>
        </authorList>
    </citation>
    <scope>NUCLEOTIDE SEQUENCE [LARGE SCALE GENOMIC DNA]</scope>
    <source>
        <strain evidence="5 6">DSM 21799</strain>
    </source>
</reference>
<dbReference type="AlphaFoldDB" id="A0A1H4J5J5"/>
<dbReference type="SMART" id="SM00354">
    <property type="entry name" value="HTH_LACI"/>
    <property type="match status" value="1"/>
</dbReference>
<keyword evidence="1" id="KW-0805">Transcription regulation</keyword>
<dbReference type="OrthoDB" id="3226810at2"/>
<dbReference type="PRINTS" id="PR00036">
    <property type="entry name" value="HTHLACI"/>
</dbReference>
<evidence type="ECO:0000313" key="6">
    <source>
        <dbReference type="Proteomes" id="UP000199183"/>
    </source>
</evidence>
<accession>A0A1H4J5J5</accession>
<dbReference type="InterPro" id="IPR010982">
    <property type="entry name" value="Lambda_DNA-bd_dom_sf"/>
</dbReference>
<dbReference type="GO" id="GO:0003700">
    <property type="term" value="F:DNA-binding transcription factor activity"/>
    <property type="evidence" value="ECO:0007669"/>
    <property type="project" value="TreeGrafter"/>
</dbReference>
<dbReference type="InterPro" id="IPR001761">
    <property type="entry name" value="Peripla_BP/Lac1_sug-bd_dom"/>
</dbReference>
<evidence type="ECO:0000256" key="3">
    <source>
        <dbReference type="ARBA" id="ARBA00023163"/>
    </source>
</evidence>
<dbReference type="CDD" id="cd01392">
    <property type="entry name" value="HTH_LacI"/>
    <property type="match status" value="1"/>
</dbReference>
<keyword evidence="2" id="KW-0238">DNA-binding</keyword>
<keyword evidence="6" id="KW-1185">Reference proteome</keyword>
<dbReference type="SUPFAM" id="SSF47413">
    <property type="entry name" value="lambda repressor-like DNA-binding domains"/>
    <property type="match status" value="1"/>
</dbReference>
<dbReference type="Pfam" id="PF00532">
    <property type="entry name" value="Peripla_BP_1"/>
    <property type="match status" value="1"/>
</dbReference>
<dbReference type="SUPFAM" id="SSF53822">
    <property type="entry name" value="Periplasmic binding protein-like I"/>
    <property type="match status" value="1"/>
</dbReference>
<dbReference type="RefSeq" id="WP_091179510.1">
    <property type="nucleotide sequence ID" value="NZ_FNRY01000001.1"/>
</dbReference>
<evidence type="ECO:0000313" key="5">
    <source>
        <dbReference type="EMBL" id="SEB41629.1"/>
    </source>
</evidence>
<evidence type="ECO:0000256" key="1">
    <source>
        <dbReference type="ARBA" id="ARBA00023015"/>
    </source>
</evidence>
<protein>
    <submittedName>
        <fullName evidence="5">Transcriptional regulator, LacI family</fullName>
    </submittedName>
</protein>
<dbReference type="CDD" id="cd06267">
    <property type="entry name" value="PBP1_LacI_sugar_binding-like"/>
    <property type="match status" value="1"/>
</dbReference>
<evidence type="ECO:0000259" key="4">
    <source>
        <dbReference type="PROSITE" id="PS50932"/>
    </source>
</evidence>
<gene>
    <name evidence="5" type="ORF">SAMN04489806_0508</name>
</gene>
<name>A0A1H4J5J5_9MICO</name>
<dbReference type="Pfam" id="PF00356">
    <property type="entry name" value="LacI"/>
    <property type="match status" value="1"/>
</dbReference>
<dbReference type="EMBL" id="FNRY01000001">
    <property type="protein sequence ID" value="SEB41629.1"/>
    <property type="molecule type" value="Genomic_DNA"/>
</dbReference>
<dbReference type="STRING" id="640635.SAMN04489806_0508"/>